<dbReference type="InterPro" id="IPR050341">
    <property type="entry name" value="PP1_catalytic_subunit"/>
</dbReference>
<proteinExistence type="predicted"/>
<protein>
    <submittedName>
        <fullName evidence="3">SER_THR_PHOSPHATASE domain-containing protein</fullName>
    </submittedName>
</protein>
<accession>A0A1I7X5V3</accession>
<keyword evidence="2" id="KW-1185">Reference proteome</keyword>
<dbReference type="InterPro" id="IPR004843">
    <property type="entry name" value="Calcineurin-like_PHP"/>
</dbReference>
<dbReference type="PANTHER" id="PTHR11668:SF285">
    <property type="entry name" value="SERINE_THREONINE-PROTEIN PHOSPHATASE-RELATED"/>
    <property type="match status" value="1"/>
</dbReference>
<dbReference type="PANTHER" id="PTHR11668">
    <property type="entry name" value="SERINE/THREONINE PROTEIN PHOSPHATASE"/>
    <property type="match status" value="1"/>
</dbReference>
<dbReference type="Proteomes" id="UP000095283">
    <property type="component" value="Unplaced"/>
</dbReference>
<dbReference type="InterPro" id="IPR029052">
    <property type="entry name" value="Metallo-depent_PP-like"/>
</dbReference>
<dbReference type="GO" id="GO:0004722">
    <property type="term" value="F:protein serine/threonine phosphatase activity"/>
    <property type="evidence" value="ECO:0007669"/>
    <property type="project" value="TreeGrafter"/>
</dbReference>
<dbReference type="GO" id="GO:0005737">
    <property type="term" value="C:cytoplasm"/>
    <property type="evidence" value="ECO:0007669"/>
    <property type="project" value="TreeGrafter"/>
</dbReference>
<dbReference type="GO" id="GO:0005634">
    <property type="term" value="C:nucleus"/>
    <property type="evidence" value="ECO:0007669"/>
    <property type="project" value="TreeGrafter"/>
</dbReference>
<sequence length="435" mass="49175">MDQLVDRIILRITREHHLCGFSNTQILSVLGEVNSKSLESQPALIEIEAPIVIFGDIHGQLNDLLRFMTIIGPPPKNNFLFLGDYVDRCKKSFEEYSQVFNELPLCAVVSKRLICMHGGISPDITGWSILHHMSVWKHQSDFLNKNCFVTKFFPQYFPFQKPKTPRSCDEGVVVDLMWSDPSHNSCTGFQFNATRATSYIFGGDCVDNICDLLGISMIIRAHEVTPVLCDIDIILKKLFNVNHCRRVICSCSDRSWLLFSQPPTTVIMKVSDKMEVSFVTLKPRIDVTKLTEEKRIILEKMSSAINANSPSPCVTYVPLDIGDKQCAFGTLPCKIQKTDTQKTVKDTNNDVRFGQFNMINSDANKHLRLSEEDKKFTQYIISPSRPEEFNEIKTSNPATPMETYATVTALSIDKPISEAKKGIVSIKLMDSTTRN</sequence>
<reference evidence="3" key="1">
    <citation type="submission" date="2016-11" db="UniProtKB">
        <authorList>
            <consortium name="WormBaseParasite"/>
        </authorList>
    </citation>
    <scope>IDENTIFICATION</scope>
</reference>
<dbReference type="Pfam" id="PF00149">
    <property type="entry name" value="Metallophos"/>
    <property type="match status" value="2"/>
</dbReference>
<evidence type="ECO:0000259" key="1">
    <source>
        <dbReference type="SMART" id="SM00156"/>
    </source>
</evidence>
<feature type="domain" description="Serine/threonine specific protein phosphatases" evidence="1">
    <location>
        <begin position="21"/>
        <end position="265"/>
    </location>
</feature>
<name>A0A1I7X5V3_HETBA</name>
<evidence type="ECO:0000313" key="3">
    <source>
        <dbReference type="WBParaSite" id="Hba_12771"/>
    </source>
</evidence>
<organism evidence="2 3">
    <name type="scientific">Heterorhabditis bacteriophora</name>
    <name type="common">Entomopathogenic nematode worm</name>
    <dbReference type="NCBI Taxonomy" id="37862"/>
    <lineage>
        <taxon>Eukaryota</taxon>
        <taxon>Metazoa</taxon>
        <taxon>Ecdysozoa</taxon>
        <taxon>Nematoda</taxon>
        <taxon>Chromadorea</taxon>
        <taxon>Rhabditida</taxon>
        <taxon>Rhabditina</taxon>
        <taxon>Rhabditomorpha</taxon>
        <taxon>Strongyloidea</taxon>
        <taxon>Heterorhabditidae</taxon>
        <taxon>Heterorhabditis</taxon>
    </lineage>
</organism>
<dbReference type="PRINTS" id="PR00114">
    <property type="entry name" value="STPHPHTASE"/>
</dbReference>
<dbReference type="SMART" id="SM00156">
    <property type="entry name" value="PP2Ac"/>
    <property type="match status" value="1"/>
</dbReference>
<evidence type="ECO:0000313" key="2">
    <source>
        <dbReference type="Proteomes" id="UP000095283"/>
    </source>
</evidence>
<dbReference type="InterPro" id="IPR006186">
    <property type="entry name" value="Ser/Thr-sp_prot-phosphatase"/>
</dbReference>
<dbReference type="AlphaFoldDB" id="A0A1I7X5V3"/>
<dbReference type="Gene3D" id="3.60.21.10">
    <property type="match status" value="2"/>
</dbReference>
<dbReference type="SUPFAM" id="SSF56300">
    <property type="entry name" value="Metallo-dependent phosphatases"/>
    <property type="match status" value="1"/>
</dbReference>
<dbReference type="WBParaSite" id="Hba_12771">
    <property type="protein sequence ID" value="Hba_12771"/>
    <property type="gene ID" value="Hba_12771"/>
</dbReference>